<feature type="domain" description="DUF3048" evidence="3">
    <location>
        <begin position="53"/>
        <end position="186"/>
    </location>
</feature>
<reference evidence="5 6" key="1">
    <citation type="journal article" date="2019" name="Int. J. Syst. Evol. Microbiol.">
        <title>The Global Catalogue of Microorganisms (GCM) 10K type strain sequencing project: providing services to taxonomists for standard genome sequencing and annotation.</title>
        <authorList>
            <consortium name="The Broad Institute Genomics Platform"/>
            <consortium name="The Broad Institute Genome Sequencing Center for Infectious Disease"/>
            <person name="Wu L."/>
            <person name="Ma J."/>
        </authorList>
    </citation>
    <scope>NUCLEOTIDE SEQUENCE [LARGE SCALE GENOMIC DNA]</scope>
    <source>
        <strain evidence="5 6">JCM 14046</strain>
    </source>
</reference>
<organism evidence="5 6">
    <name type="scientific">Nocardioides lentus</name>
    <dbReference type="NCBI Taxonomy" id="338077"/>
    <lineage>
        <taxon>Bacteria</taxon>
        <taxon>Bacillati</taxon>
        <taxon>Actinomycetota</taxon>
        <taxon>Actinomycetes</taxon>
        <taxon>Propionibacteriales</taxon>
        <taxon>Nocardioidaceae</taxon>
        <taxon>Nocardioides</taxon>
    </lineage>
</organism>
<evidence type="ECO:0008006" key="7">
    <source>
        <dbReference type="Google" id="ProtNLM"/>
    </source>
</evidence>
<name>A0ABN2PE77_9ACTN</name>
<dbReference type="Proteomes" id="UP001501612">
    <property type="component" value="Unassembled WGS sequence"/>
</dbReference>
<evidence type="ECO:0000313" key="6">
    <source>
        <dbReference type="Proteomes" id="UP001501612"/>
    </source>
</evidence>
<comment type="caution">
    <text evidence="5">The sequence shown here is derived from an EMBL/GenBank/DDBJ whole genome shotgun (WGS) entry which is preliminary data.</text>
</comment>
<dbReference type="EMBL" id="BAAAMY010000004">
    <property type="protein sequence ID" value="GAA1919202.1"/>
    <property type="molecule type" value="Genomic_DNA"/>
</dbReference>
<evidence type="ECO:0000256" key="2">
    <source>
        <dbReference type="SAM" id="SignalP"/>
    </source>
</evidence>
<sequence length="337" mass="35224">MRTRPRLTLIASLLCSGLLLAGCSGADEGEPQAAGPDPQATAEGQRLLSSWPLTGEPVRGEASSERDHPVVVAKIDNTSSSAPQEGLDEAELVVEELVEGGTTRLAAFFYRDLPTQVGPVRSMRATDIGIVRPIGASVVTSGAAAPTVARIQQAGIPFYAEGAKGIYRVGDRSAPYNLFADVDAVTPRQPPARPSDYLPFGQASDNPRGEPARTISATFSAARTSTWELVDGTYRLTNGYTAPGQGFPADTVLALTVKVGDAGYLDPAGNPVPETIFEGTGDAVLFHDGRAVRGTWTKDGLGGALRLKAGGQDLVVPPGRTWIELLPESGGSVAFSR</sequence>
<accession>A0ABN2PE77</accession>
<dbReference type="SUPFAM" id="SSF159774">
    <property type="entry name" value="YerB-like"/>
    <property type="match status" value="1"/>
</dbReference>
<feature type="domain" description="DUF3048" evidence="4">
    <location>
        <begin position="224"/>
        <end position="323"/>
    </location>
</feature>
<protein>
    <recommendedName>
        <fullName evidence="7">DUF3048 domain-containing protein</fullName>
    </recommendedName>
</protein>
<evidence type="ECO:0000313" key="5">
    <source>
        <dbReference type="EMBL" id="GAA1919202.1"/>
    </source>
</evidence>
<dbReference type="Pfam" id="PF11258">
    <property type="entry name" value="DUF3048"/>
    <property type="match status" value="1"/>
</dbReference>
<feature type="chain" id="PRO_5045350878" description="DUF3048 domain-containing protein" evidence="2">
    <location>
        <begin position="27"/>
        <end position="337"/>
    </location>
</feature>
<dbReference type="InterPro" id="IPR021416">
    <property type="entry name" value="DUF3048_N"/>
</dbReference>
<dbReference type="Pfam" id="PF17479">
    <property type="entry name" value="DUF3048_C"/>
    <property type="match status" value="1"/>
</dbReference>
<evidence type="ECO:0000259" key="3">
    <source>
        <dbReference type="Pfam" id="PF11258"/>
    </source>
</evidence>
<dbReference type="PROSITE" id="PS51257">
    <property type="entry name" value="PROKAR_LIPOPROTEIN"/>
    <property type="match status" value="1"/>
</dbReference>
<evidence type="ECO:0000259" key="4">
    <source>
        <dbReference type="Pfam" id="PF17479"/>
    </source>
</evidence>
<evidence type="ECO:0000256" key="1">
    <source>
        <dbReference type="SAM" id="MobiDB-lite"/>
    </source>
</evidence>
<dbReference type="RefSeq" id="WP_344006854.1">
    <property type="nucleotide sequence ID" value="NZ_BAAAMY010000004.1"/>
</dbReference>
<keyword evidence="6" id="KW-1185">Reference proteome</keyword>
<feature type="region of interest" description="Disordered" evidence="1">
    <location>
        <begin position="190"/>
        <end position="212"/>
    </location>
</feature>
<keyword evidence="2" id="KW-0732">Signal</keyword>
<gene>
    <name evidence="5" type="ORF">GCM10009737_20910</name>
</gene>
<dbReference type="Gene3D" id="3.50.90.10">
    <property type="entry name" value="YerB-like"/>
    <property type="match status" value="1"/>
</dbReference>
<proteinExistence type="predicted"/>
<dbReference type="InterPro" id="IPR035328">
    <property type="entry name" value="DUF3048_C"/>
</dbReference>
<dbReference type="InterPro" id="IPR023158">
    <property type="entry name" value="YerB-like_sf"/>
</dbReference>
<feature type="signal peptide" evidence="2">
    <location>
        <begin position="1"/>
        <end position="26"/>
    </location>
</feature>